<organism evidence="6 7">
    <name type="scientific">Candidatus Kuenenbacteria bacterium RIFCSPHIGHO2_02_FULL_39_13</name>
    <dbReference type="NCBI Taxonomy" id="1798561"/>
    <lineage>
        <taxon>Bacteria</taxon>
        <taxon>Candidatus Kueneniibacteriota</taxon>
    </lineage>
</organism>
<dbReference type="PROSITE" id="PS50893">
    <property type="entry name" value="ABC_TRANSPORTER_2"/>
    <property type="match status" value="1"/>
</dbReference>
<keyword evidence="4" id="KW-0067">ATP-binding</keyword>
<comment type="similarity">
    <text evidence="1">Belongs to the ABC transporter superfamily.</text>
</comment>
<name>A0A1F6FMD9_9BACT</name>
<comment type="caution">
    <text evidence="6">The sequence shown here is derived from an EMBL/GenBank/DDBJ whole genome shotgun (WGS) entry which is preliminary data.</text>
</comment>
<dbReference type="AlphaFoldDB" id="A0A1F6FMD9"/>
<dbReference type="PANTHER" id="PTHR42734:SF17">
    <property type="entry name" value="METAL TRANSPORT SYSTEM ATP-BINDING PROTEIN TM_0124-RELATED"/>
    <property type="match status" value="1"/>
</dbReference>
<accession>A0A1F6FMD9</accession>
<evidence type="ECO:0000256" key="4">
    <source>
        <dbReference type="ARBA" id="ARBA00022840"/>
    </source>
</evidence>
<proteinExistence type="inferred from homology"/>
<dbReference type="InterPro" id="IPR003439">
    <property type="entry name" value="ABC_transporter-like_ATP-bd"/>
</dbReference>
<evidence type="ECO:0000259" key="5">
    <source>
        <dbReference type="PROSITE" id="PS50893"/>
    </source>
</evidence>
<keyword evidence="3" id="KW-0547">Nucleotide-binding</keyword>
<reference evidence="6 7" key="1">
    <citation type="journal article" date="2016" name="Nat. Commun.">
        <title>Thousands of microbial genomes shed light on interconnected biogeochemical processes in an aquifer system.</title>
        <authorList>
            <person name="Anantharaman K."/>
            <person name="Brown C.T."/>
            <person name="Hug L.A."/>
            <person name="Sharon I."/>
            <person name="Castelle C.J."/>
            <person name="Probst A.J."/>
            <person name="Thomas B.C."/>
            <person name="Singh A."/>
            <person name="Wilkins M.J."/>
            <person name="Karaoz U."/>
            <person name="Brodie E.L."/>
            <person name="Williams K.H."/>
            <person name="Hubbard S.S."/>
            <person name="Banfield J.F."/>
        </authorList>
    </citation>
    <scope>NUCLEOTIDE SEQUENCE [LARGE SCALE GENOMIC DNA]</scope>
</reference>
<gene>
    <name evidence="6" type="ORF">A3B87_02125</name>
</gene>
<feature type="domain" description="ABC transporter" evidence="5">
    <location>
        <begin position="3"/>
        <end position="222"/>
    </location>
</feature>
<dbReference type="GO" id="GO:0016887">
    <property type="term" value="F:ATP hydrolysis activity"/>
    <property type="evidence" value="ECO:0007669"/>
    <property type="project" value="InterPro"/>
</dbReference>
<dbReference type="InterPro" id="IPR027417">
    <property type="entry name" value="P-loop_NTPase"/>
</dbReference>
<dbReference type="Gene3D" id="3.40.50.300">
    <property type="entry name" value="P-loop containing nucleotide triphosphate hydrolases"/>
    <property type="match status" value="1"/>
</dbReference>
<evidence type="ECO:0000256" key="3">
    <source>
        <dbReference type="ARBA" id="ARBA00022741"/>
    </source>
</evidence>
<dbReference type="Pfam" id="PF00005">
    <property type="entry name" value="ABC_tran"/>
    <property type="match status" value="1"/>
</dbReference>
<dbReference type="GO" id="GO:0005524">
    <property type="term" value="F:ATP binding"/>
    <property type="evidence" value="ECO:0007669"/>
    <property type="project" value="UniProtKB-KW"/>
</dbReference>
<dbReference type="STRING" id="1798561.A3B87_02125"/>
<keyword evidence="2" id="KW-0813">Transport</keyword>
<dbReference type="InterPro" id="IPR003593">
    <property type="entry name" value="AAA+_ATPase"/>
</dbReference>
<evidence type="ECO:0000313" key="6">
    <source>
        <dbReference type="EMBL" id="OGG87028.1"/>
    </source>
</evidence>
<evidence type="ECO:0000256" key="2">
    <source>
        <dbReference type="ARBA" id="ARBA00022448"/>
    </source>
</evidence>
<dbReference type="EMBL" id="MFMW01000023">
    <property type="protein sequence ID" value="OGG87028.1"/>
    <property type="molecule type" value="Genomic_DNA"/>
</dbReference>
<evidence type="ECO:0000313" key="7">
    <source>
        <dbReference type="Proteomes" id="UP000179136"/>
    </source>
</evidence>
<dbReference type="Proteomes" id="UP000179136">
    <property type="component" value="Unassembled WGS sequence"/>
</dbReference>
<dbReference type="InterPro" id="IPR050153">
    <property type="entry name" value="Metal_Ion_Import_ABC"/>
</dbReference>
<dbReference type="SUPFAM" id="SSF52540">
    <property type="entry name" value="P-loop containing nucleoside triphosphate hydrolases"/>
    <property type="match status" value="1"/>
</dbReference>
<evidence type="ECO:0000256" key="1">
    <source>
        <dbReference type="ARBA" id="ARBA00005417"/>
    </source>
</evidence>
<sequence>MLLEVKNLNVNLDGEKIIENLSFQVGQGEILTILGPNGAGKTVLLRTVLGFLPYEGQIVWGQKSKIGYLPQGLNQLKVKDFPLTAQDFFALKNPSPTLEEIAQFFYLVGLEKDILFKAAGSLSGGQFQRMLVAWVLISHPQVIFFDEPTTGIDIGGGETIYSLLRTIWEKEKLTIFLVTHDLNIVYKYSTNVLCLNRKGYNCFGAPKEILTPRTLEQVFGADIKFYEHH</sequence>
<protein>
    <recommendedName>
        <fullName evidence="5">ABC transporter domain-containing protein</fullName>
    </recommendedName>
</protein>
<dbReference type="PANTHER" id="PTHR42734">
    <property type="entry name" value="METAL TRANSPORT SYSTEM ATP-BINDING PROTEIN TM_0124-RELATED"/>
    <property type="match status" value="1"/>
</dbReference>
<dbReference type="SMART" id="SM00382">
    <property type="entry name" value="AAA"/>
    <property type="match status" value="1"/>
</dbReference>